<dbReference type="EMBL" id="PNGJ01000016">
    <property type="protein sequence ID" value="PMC22724.1"/>
    <property type="molecule type" value="Genomic_DNA"/>
</dbReference>
<dbReference type="AlphaFoldDB" id="A0A2N6QMQ9"/>
<reference evidence="1 2" key="1">
    <citation type="submission" date="2017-09" db="EMBL/GenBank/DDBJ databases">
        <title>Bacterial strain isolated from the female urinary microbiota.</title>
        <authorList>
            <person name="Thomas-White K."/>
            <person name="Kumar N."/>
            <person name="Forster S."/>
            <person name="Putonti C."/>
            <person name="Lawley T."/>
            <person name="Wolfe A.J."/>
        </authorList>
    </citation>
    <scope>NUCLEOTIDE SEQUENCE [LARGE SCALE GENOMIC DNA]</scope>
    <source>
        <strain evidence="1 2">UMB0536</strain>
    </source>
</reference>
<gene>
    <name evidence="1" type="ORF">CJ231_12860</name>
</gene>
<proteinExistence type="predicted"/>
<evidence type="ECO:0000313" key="2">
    <source>
        <dbReference type="Proteomes" id="UP000235564"/>
    </source>
</evidence>
<dbReference type="Proteomes" id="UP000235564">
    <property type="component" value="Unassembled WGS sequence"/>
</dbReference>
<protein>
    <submittedName>
        <fullName evidence="1">Uncharacterized protein</fullName>
    </submittedName>
</protein>
<name>A0A2N6QMQ9_9BACT</name>
<organism evidence="1 2">
    <name type="scientific">Hoylesella buccalis</name>
    <dbReference type="NCBI Taxonomy" id="28127"/>
    <lineage>
        <taxon>Bacteria</taxon>
        <taxon>Pseudomonadati</taxon>
        <taxon>Bacteroidota</taxon>
        <taxon>Bacteroidia</taxon>
        <taxon>Bacteroidales</taxon>
        <taxon>Prevotellaceae</taxon>
        <taxon>Hoylesella</taxon>
    </lineage>
</organism>
<evidence type="ECO:0000313" key="1">
    <source>
        <dbReference type="EMBL" id="PMC22724.1"/>
    </source>
</evidence>
<comment type="caution">
    <text evidence="1">The sequence shown here is derived from an EMBL/GenBank/DDBJ whole genome shotgun (WGS) entry which is preliminary data.</text>
</comment>
<sequence length="152" mass="18481">MPHRKEFKNLKWHEKDFLFQHMKIMRNEKGMLGFDLLQFPEASDYVLYYLILIYGTNSQKIRFDDEVKDYIGVIPEDRKAKHKIFFENHLSSWFDEFDKGGGPYFSVMRPMYYSKLKEYEEQRNGGIIDRNVFAEKVLYMKACFFYIPQIRN</sequence>
<accession>A0A2N6QMQ9</accession>